<dbReference type="FunFam" id="2.170.150.20:FF:000001">
    <property type="entry name" value="Peptide methionine sulfoxide reductase MsrB"/>
    <property type="match status" value="1"/>
</dbReference>
<comment type="cofactor">
    <cofactor evidence="6">
        <name>Zn(2+)</name>
        <dbReference type="ChEBI" id="CHEBI:29105"/>
    </cofactor>
    <text evidence="6">Binds 1 zinc ion per subunit. The zinc ion is important for the structural integrity of the protein.</text>
</comment>
<gene>
    <name evidence="6 9" type="primary">msrB</name>
    <name evidence="9" type="ORF">E2A64_06905</name>
</gene>
<evidence type="ECO:0000259" key="8">
    <source>
        <dbReference type="PROSITE" id="PS51790"/>
    </source>
</evidence>
<dbReference type="EC" id="1.8.4.12" evidence="6"/>
<evidence type="ECO:0000256" key="7">
    <source>
        <dbReference type="SAM" id="MobiDB-lite"/>
    </source>
</evidence>
<feature type="compositionally biased region" description="Basic and acidic residues" evidence="7">
    <location>
        <begin position="1"/>
        <end position="14"/>
    </location>
</feature>
<keyword evidence="10" id="KW-1185">Reference proteome</keyword>
<dbReference type="SUPFAM" id="SSF51316">
    <property type="entry name" value="Mss4-like"/>
    <property type="match status" value="1"/>
</dbReference>
<keyword evidence="2 6" id="KW-0479">Metal-binding</keyword>
<evidence type="ECO:0000256" key="6">
    <source>
        <dbReference type="HAMAP-Rule" id="MF_01400"/>
    </source>
</evidence>
<dbReference type="AlphaFoldDB" id="A0A4V3A7I9"/>
<feature type="active site" description="Nucleophile" evidence="6">
    <location>
        <position position="117"/>
    </location>
</feature>
<evidence type="ECO:0000313" key="10">
    <source>
        <dbReference type="Proteomes" id="UP000295131"/>
    </source>
</evidence>
<feature type="binding site" evidence="6">
    <location>
        <position position="45"/>
    </location>
    <ligand>
        <name>Zn(2+)</name>
        <dbReference type="ChEBI" id="CHEBI:29105"/>
    </ligand>
</feature>
<name>A0A4V3A7I9_9HYPH</name>
<comment type="similarity">
    <text evidence="1 6">Belongs to the MsrB Met sulfoxide reductase family.</text>
</comment>
<dbReference type="Proteomes" id="UP000295131">
    <property type="component" value="Unassembled WGS sequence"/>
</dbReference>
<keyword evidence="4 6" id="KW-0560">Oxidoreductase</keyword>
<evidence type="ECO:0000256" key="1">
    <source>
        <dbReference type="ARBA" id="ARBA00007174"/>
    </source>
</evidence>
<dbReference type="HAMAP" id="MF_01400">
    <property type="entry name" value="MsrB"/>
    <property type="match status" value="1"/>
</dbReference>
<dbReference type="NCBIfam" id="TIGR00357">
    <property type="entry name" value="peptide-methionine (R)-S-oxide reductase MsrB"/>
    <property type="match status" value="1"/>
</dbReference>
<dbReference type="Gene3D" id="2.170.150.20">
    <property type="entry name" value="Peptide methionine sulfoxide reductase"/>
    <property type="match status" value="1"/>
</dbReference>
<dbReference type="GO" id="GO:0006979">
    <property type="term" value="P:response to oxidative stress"/>
    <property type="evidence" value="ECO:0007669"/>
    <property type="project" value="InterPro"/>
</dbReference>
<dbReference type="InterPro" id="IPR011057">
    <property type="entry name" value="Mss4-like_sf"/>
</dbReference>
<evidence type="ECO:0000256" key="5">
    <source>
        <dbReference type="ARBA" id="ARBA00048488"/>
    </source>
</evidence>
<feature type="binding site" evidence="6">
    <location>
        <position position="97"/>
    </location>
    <ligand>
        <name>Zn(2+)</name>
        <dbReference type="ChEBI" id="CHEBI:29105"/>
    </ligand>
</feature>
<feature type="region of interest" description="Disordered" evidence="7">
    <location>
        <begin position="1"/>
        <end position="25"/>
    </location>
</feature>
<dbReference type="GO" id="GO:0030091">
    <property type="term" value="P:protein repair"/>
    <property type="evidence" value="ECO:0007669"/>
    <property type="project" value="InterPro"/>
</dbReference>
<evidence type="ECO:0000256" key="4">
    <source>
        <dbReference type="ARBA" id="ARBA00023002"/>
    </source>
</evidence>
<sequence>MPHKSKEELRRKLTPEQYKVTQEHGTERAFTGPYLDNKDDGLYRCVCCGKPLFRSETKYESGSGWPSFYAPVDEEAIAVFRDQSHGMIRNEIRCAECDAHLGHVFEDGPQPTGLRFCTNGHALDFDKDENA</sequence>
<evidence type="ECO:0000256" key="3">
    <source>
        <dbReference type="ARBA" id="ARBA00022833"/>
    </source>
</evidence>
<dbReference type="PANTHER" id="PTHR10173:SF52">
    <property type="entry name" value="METHIONINE-R-SULFOXIDE REDUCTASE B1"/>
    <property type="match status" value="1"/>
</dbReference>
<keyword evidence="3 6" id="KW-0862">Zinc</keyword>
<dbReference type="Pfam" id="PF01641">
    <property type="entry name" value="SelR"/>
    <property type="match status" value="1"/>
</dbReference>
<evidence type="ECO:0000256" key="2">
    <source>
        <dbReference type="ARBA" id="ARBA00022723"/>
    </source>
</evidence>
<dbReference type="GO" id="GO:0008270">
    <property type="term" value="F:zinc ion binding"/>
    <property type="evidence" value="ECO:0007669"/>
    <property type="project" value="UniProtKB-UniRule"/>
</dbReference>
<dbReference type="InterPro" id="IPR002579">
    <property type="entry name" value="Met_Sox_Rdtase_MsrB_dom"/>
</dbReference>
<dbReference type="GO" id="GO:0033743">
    <property type="term" value="F:peptide-methionine (R)-S-oxide reductase activity"/>
    <property type="evidence" value="ECO:0007669"/>
    <property type="project" value="UniProtKB-UniRule"/>
</dbReference>
<dbReference type="InterPro" id="IPR028427">
    <property type="entry name" value="Met_Sox_Rdtase_MsrB"/>
</dbReference>
<organism evidence="9 10">
    <name type="scientific">Pseudohoeflea suaedae</name>
    <dbReference type="NCBI Taxonomy" id="877384"/>
    <lineage>
        <taxon>Bacteria</taxon>
        <taxon>Pseudomonadati</taxon>
        <taxon>Pseudomonadota</taxon>
        <taxon>Alphaproteobacteria</taxon>
        <taxon>Hyphomicrobiales</taxon>
        <taxon>Rhizobiaceae</taxon>
        <taxon>Pseudohoeflea</taxon>
    </lineage>
</organism>
<dbReference type="PROSITE" id="PS51790">
    <property type="entry name" value="MSRB"/>
    <property type="match status" value="1"/>
</dbReference>
<reference evidence="9 10" key="1">
    <citation type="journal article" date="2013" name="Int. J. Syst. Evol. Microbiol.">
        <title>Hoeflea suaedae sp. nov., an endophytic bacterium isolated from the root of the halophyte Suaeda maritima.</title>
        <authorList>
            <person name="Chung E.J."/>
            <person name="Park J.A."/>
            <person name="Pramanik P."/>
            <person name="Bibi F."/>
            <person name="Jeon C.O."/>
            <person name="Chung Y.R."/>
        </authorList>
    </citation>
    <scope>NUCLEOTIDE SEQUENCE [LARGE SCALE GENOMIC DNA]</scope>
    <source>
        <strain evidence="9 10">YC6898</strain>
    </source>
</reference>
<feature type="domain" description="MsrB" evidence="8">
    <location>
        <begin position="6"/>
        <end position="128"/>
    </location>
</feature>
<protein>
    <recommendedName>
        <fullName evidence="6">Peptide methionine sulfoxide reductase MsrB</fullName>
        <ecNumber evidence="6">1.8.4.12</ecNumber>
    </recommendedName>
    <alternativeName>
        <fullName evidence="6">Peptide-methionine (R)-S-oxide reductase</fullName>
    </alternativeName>
</protein>
<feature type="binding site" evidence="6">
    <location>
        <position position="48"/>
    </location>
    <ligand>
        <name>Zn(2+)</name>
        <dbReference type="ChEBI" id="CHEBI:29105"/>
    </ligand>
</feature>
<accession>A0A4V3A7I9</accession>
<evidence type="ECO:0000313" key="9">
    <source>
        <dbReference type="EMBL" id="TDH38815.1"/>
    </source>
</evidence>
<feature type="binding site" evidence="6">
    <location>
        <position position="94"/>
    </location>
    <ligand>
        <name>Zn(2+)</name>
        <dbReference type="ChEBI" id="CHEBI:29105"/>
    </ligand>
</feature>
<comment type="caution">
    <text evidence="9">The sequence shown here is derived from an EMBL/GenBank/DDBJ whole genome shotgun (WGS) entry which is preliminary data.</text>
</comment>
<proteinExistence type="inferred from homology"/>
<comment type="catalytic activity">
    <reaction evidence="5 6">
        <text>L-methionyl-[protein] + [thioredoxin]-disulfide + H2O = L-methionyl-(R)-S-oxide-[protein] + [thioredoxin]-dithiol</text>
        <dbReference type="Rhea" id="RHEA:24164"/>
        <dbReference type="Rhea" id="RHEA-COMP:10698"/>
        <dbReference type="Rhea" id="RHEA-COMP:10700"/>
        <dbReference type="Rhea" id="RHEA-COMP:12313"/>
        <dbReference type="Rhea" id="RHEA-COMP:12314"/>
        <dbReference type="ChEBI" id="CHEBI:15377"/>
        <dbReference type="ChEBI" id="CHEBI:16044"/>
        <dbReference type="ChEBI" id="CHEBI:29950"/>
        <dbReference type="ChEBI" id="CHEBI:45764"/>
        <dbReference type="ChEBI" id="CHEBI:50058"/>
        <dbReference type="EC" id="1.8.4.12"/>
    </reaction>
</comment>
<dbReference type="EMBL" id="SMSI01000001">
    <property type="protein sequence ID" value="TDH38815.1"/>
    <property type="molecule type" value="Genomic_DNA"/>
</dbReference>
<dbReference type="GO" id="GO:0005737">
    <property type="term" value="C:cytoplasm"/>
    <property type="evidence" value="ECO:0007669"/>
    <property type="project" value="TreeGrafter"/>
</dbReference>
<dbReference type="OrthoDB" id="9785497at2"/>
<dbReference type="PANTHER" id="PTHR10173">
    <property type="entry name" value="METHIONINE SULFOXIDE REDUCTASE"/>
    <property type="match status" value="1"/>
</dbReference>